<evidence type="ECO:0000256" key="5">
    <source>
        <dbReference type="ARBA" id="ARBA00001964"/>
    </source>
</evidence>
<comment type="subcellular location">
    <subcellularLocation>
        <location evidence="7">Cell membrane</location>
        <topology evidence="7">Multi-pass membrane protein</topology>
    </subcellularLocation>
    <subcellularLocation>
        <location evidence="6">Mitochondrion</location>
    </subcellularLocation>
    <subcellularLocation>
        <location evidence="34">Peroxisome membrane</location>
    </subcellularLocation>
</comment>
<evidence type="ECO:0000256" key="24">
    <source>
        <dbReference type="ARBA" id="ARBA00022980"/>
    </source>
</evidence>
<dbReference type="Gene3D" id="3.40.50.12780">
    <property type="entry name" value="N-terminal domain of ligase-like"/>
    <property type="match status" value="1"/>
</dbReference>
<evidence type="ECO:0000256" key="4">
    <source>
        <dbReference type="ARBA" id="ARBA00001946"/>
    </source>
</evidence>
<comment type="similarity">
    <text evidence="9">Belongs to the ATP-dependent AMP-binding enzyme family.</text>
</comment>
<evidence type="ECO:0000256" key="2">
    <source>
        <dbReference type="ARBA" id="ARBA00001936"/>
    </source>
</evidence>
<dbReference type="InterPro" id="IPR042099">
    <property type="entry name" value="ANL_N_sf"/>
</dbReference>
<dbReference type="CDD" id="cd07033">
    <property type="entry name" value="TPP_PYR_DXS_TK_like"/>
    <property type="match status" value="1"/>
</dbReference>
<dbReference type="PROSITE" id="PS00802">
    <property type="entry name" value="TRANSKETOLASE_2"/>
    <property type="match status" value="1"/>
</dbReference>
<dbReference type="FunFam" id="2.40.50.140:FF:000007">
    <property type="entry name" value="40S ribosomal protein S23"/>
    <property type="match status" value="1"/>
</dbReference>
<dbReference type="Gene3D" id="3.40.50.970">
    <property type="match status" value="2"/>
</dbReference>
<dbReference type="PROSITE" id="PS00055">
    <property type="entry name" value="RIBOSOMAL_S12"/>
    <property type="match status" value="1"/>
</dbReference>
<evidence type="ECO:0000256" key="28">
    <source>
        <dbReference type="ARBA" id="ARBA00023128"/>
    </source>
</evidence>
<dbReference type="InterPro" id="IPR009014">
    <property type="entry name" value="Transketo_C/PFOR_II"/>
</dbReference>
<evidence type="ECO:0000256" key="20">
    <source>
        <dbReference type="ARBA" id="ARBA00022741"/>
    </source>
</evidence>
<proteinExistence type="inferred from homology"/>
<accession>A0A8R1Y7F0</accession>
<gene>
    <name evidence="39" type="primary">WBGene00098434</name>
</gene>
<dbReference type="PANTHER" id="PTHR43195:SF1">
    <property type="entry name" value="FI06132P-RELATED"/>
    <property type="match status" value="1"/>
</dbReference>
<dbReference type="GO" id="GO:0046872">
    <property type="term" value="F:metal ion binding"/>
    <property type="evidence" value="ECO:0007669"/>
    <property type="project" value="UniProtKB-KW"/>
</dbReference>
<keyword evidence="20" id="KW-0547">Nucleotide-binding</keyword>
<comment type="cofactor">
    <cofactor evidence="1">
        <name>Ca(2+)</name>
        <dbReference type="ChEBI" id="CHEBI:29108"/>
    </cofactor>
</comment>
<dbReference type="InterPro" id="IPR005475">
    <property type="entry name" value="Transketolase-like_Pyr-bd"/>
</dbReference>
<dbReference type="Gene3D" id="3.30.300.30">
    <property type="match status" value="1"/>
</dbReference>
<evidence type="ECO:0000256" key="8">
    <source>
        <dbReference type="ARBA" id="ARBA00005657"/>
    </source>
</evidence>
<evidence type="ECO:0000256" key="19">
    <source>
        <dbReference type="ARBA" id="ARBA00022723"/>
    </source>
</evidence>
<evidence type="ECO:0000256" key="25">
    <source>
        <dbReference type="ARBA" id="ARBA00022989"/>
    </source>
</evidence>
<evidence type="ECO:0000256" key="18">
    <source>
        <dbReference type="ARBA" id="ARBA00022692"/>
    </source>
</evidence>
<dbReference type="InterPro" id="IPR051424">
    <property type="entry name" value="Transketolase-like"/>
</dbReference>
<dbReference type="CDD" id="cd03367">
    <property type="entry name" value="Ribosomal_S23"/>
    <property type="match status" value="1"/>
</dbReference>
<keyword evidence="22" id="KW-0067">ATP-binding</keyword>
<dbReference type="SUPFAM" id="SSF50249">
    <property type="entry name" value="Nucleic acid-binding proteins"/>
    <property type="match status" value="1"/>
</dbReference>
<evidence type="ECO:0000256" key="38">
    <source>
        <dbReference type="ARBA" id="ARBA00078285"/>
    </source>
</evidence>
<evidence type="ECO:0000256" key="9">
    <source>
        <dbReference type="ARBA" id="ARBA00006432"/>
    </source>
</evidence>
<dbReference type="GO" id="GO:0005778">
    <property type="term" value="C:peroxisomal membrane"/>
    <property type="evidence" value="ECO:0007669"/>
    <property type="project" value="UniProtKB-SubCell"/>
</dbReference>
<keyword evidence="24" id="KW-0689">Ribosomal protein</keyword>
<dbReference type="Pfam" id="PF13193">
    <property type="entry name" value="AMP-binding_C"/>
    <property type="match status" value="1"/>
</dbReference>
<dbReference type="EC" id="2.2.1.1" evidence="13"/>
<evidence type="ECO:0000256" key="7">
    <source>
        <dbReference type="ARBA" id="ARBA00004651"/>
    </source>
</evidence>
<evidence type="ECO:0000256" key="37">
    <source>
        <dbReference type="ARBA" id="ARBA00068795"/>
    </source>
</evidence>
<comment type="similarity">
    <text evidence="8">Belongs to the universal ribosomal protein uS12 family.</text>
</comment>
<dbReference type="SMART" id="SM00137">
    <property type="entry name" value="MAM"/>
    <property type="match status" value="1"/>
</dbReference>
<keyword evidence="15" id="KW-1003">Cell membrane</keyword>
<dbReference type="PANTHER" id="PTHR43195">
    <property type="entry name" value="TRANSKETOLASE"/>
    <property type="match status" value="1"/>
</dbReference>
<dbReference type="InterPro" id="IPR012340">
    <property type="entry name" value="NA-bd_OB-fold"/>
</dbReference>
<evidence type="ECO:0000256" key="27">
    <source>
        <dbReference type="ARBA" id="ARBA00023055"/>
    </source>
</evidence>
<keyword evidence="23" id="KW-0460">Magnesium</keyword>
<dbReference type="GO" id="GO:0005886">
    <property type="term" value="C:plasma membrane"/>
    <property type="evidence" value="ECO:0007669"/>
    <property type="project" value="UniProtKB-SubCell"/>
</dbReference>
<keyword evidence="19" id="KW-0479">Metal-binding</keyword>
<organism evidence="39 40">
    <name type="scientific">Pristionchus pacificus</name>
    <name type="common">Parasitic nematode worm</name>
    <dbReference type="NCBI Taxonomy" id="54126"/>
    <lineage>
        <taxon>Eukaryota</taxon>
        <taxon>Metazoa</taxon>
        <taxon>Ecdysozoa</taxon>
        <taxon>Nematoda</taxon>
        <taxon>Chromadorea</taxon>
        <taxon>Rhabditida</taxon>
        <taxon>Rhabditina</taxon>
        <taxon>Diplogasteromorpha</taxon>
        <taxon>Diplogasteroidea</taxon>
        <taxon>Neodiplogasteridae</taxon>
        <taxon>Pristionchus</taxon>
    </lineage>
</organism>
<comment type="function">
    <text evidence="36">Acyl-CoA synthetase required for both the import of long chain fatty acids (LCFAs) (C14-C18) and the activation very long chain fatty acids (VLCFAs) (C20-C26) by esterification of the fatty acids into metabolically active CoA-thioesters for subsequent degradation or incorporation into phospholipids. The transport and fatty acyl-CoA synthetase activities are genetically separable and are thus independent activities. Esterifies VLCFAs in the peroxisome matrix. The VLCFAs are actively transported into peroxisomes by a PXA1-PXA2 heterodimeric transporter in the peroxisomal membrane.</text>
</comment>
<dbReference type="Pfam" id="PF00456">
    <property type="entry name" value="Transketolase_N"/>
    <property type="match status" value="1"/>
</dbReference>
<evidence type="ECO:0000256" key="35">
    <source>
        <dbReference type="ARBA" id="ARBA00051585"/>
    </source>
</evidence>
<dbReference type="GO" id="GO:0016874">
    <property type="term" value="F:ligase activity"/>
    <property type="evidence" value="ECO:0007669"/>
    <property type="project" value="UniProtKB-KW"/>
</dbReference>
<dbReference type="Gene3D" id="2.40.50.140">
    <property type="entry name" value="Nucleic acid-binding proteins"/>
    <property type="match status" value="1"/>
</dbReference>
<evidence type="ECO:0000256" key="22">
    <source>
        <dbReference type="ARBA" id="ARBA00022840"/>
    </source>
</evidence>
<dbReference type="FunFam" id="3.40.50.12780:FF:000019">
    <property type="entry name" value="Long-chain fatty acid transporter"/>
    <property type="match status" value="1"/>
</dbReference>
<evidence type="ECO:0000256" key="23">
    <source>
        <dbReference type="ARBA" id="ARBA00022842"/>
    </source>
</evidence>
<dbReference type="Gene3D" id="3.40.50.920">
    <property type="match status" value="1"/>
</dbReference>
<evidence type="ECO:0000256" key="1">
    <source>
        <dbReference type="ARBA" id="ARBA00001913"/>
    </source>
</evidence>
<protein>
    <recommendedName>
        <fullName evidence="32">Small ribosomal subunit protein uS12</fullName>
        <ecNumber evidence="13">2.2.1.1</ecNumber>
    </recommendedName>
    <alternativeName>
        <fullName evidence="33">40S ribosomal protein S23</fullName>
    </alternativeName>
    <alternativeName>
        <fullName evidence="37">Very long-chain fatty acid transport protein</fullName>
    </alternativeName>
    <alternativeName>
        <fullName evidence="38">Very-long-chain acyl-CoA synthetase</fullName>
    </alternativeName>
</protein>
<dbReference type="SUPFAM" id="SSF52518">
    <property type="entry name" value="Thiamin diphosphate-binding fold (THDP-binding)"/>
    <property type="match status" value="2"/>
</dbReference>
<dbReference type="FunFam" id="3.40.50.970:FF:000129">
    <property type="entry name" value="Transketolase"/>
    <property type="match status" value="1"/>
</dbReference>
<dbReference type="GO" id="GO:0005524">
    <property type="term" value="F:ATP binding"/>
    <property type="evidence" value="ECO:0007669"/>
    <property type="project" value="UniProtKB-KW"/>
</dbReference>
<evidence type="ECO:0000256" key="33">
    <source>
        <dbReference type="ARBA" id="ARBA00035463"/>
    </source>
</evidence>
<evidence type="ECO:0000256" key="13">
    <source>
        <dbReference type="ARBA" id="ARBA00013152"/>
    </source>
</evidence>
<keyword evidence="18" id="KW-0812">Transmembrane</keyword>
<dbReference type="SUPFAM" id="SSF52922">
    <property type="entry name" value="TK C-terminal domain-like"/>
    <property type="match status" value="1"/>
</dbReference>
<dbReference type="GO" id="GO:0006869">
    <property type="term" value="P:lipid transport"/>
    <property type="evidence" value="ECO:0007669"/>
    <property type="project" value="UniProtKB-KW"/>
</dbReference>
<keyword evidence="29" id="KW-0472">Membrane</keyword>
<dbReference type="GO" id="GO:0006412">
    <property type="term" value="P:translation"/>
    <property type="evidence" value="ECO:0007669"/>
    <property type="project" value="InterPro"/>
</dbReference>
<evidence type="ECO:0000256" key="11">
    <source>
        <dbReference type="ARBA" id="ARBA00011542"/>
    </source>
</evidence>
<dbReference type="InterPro" id="IPR005474">
    <property type="entry name" value="Transketolase_N"/>
</dbReference>
<keyword evidence="40" id="KW-1185">Reference proteome</keyword>
<evidence type="ECO:0000256" key="31">
    <source>
        <dbReference type="ARBA" id="ARBA00023274"/>
    </source>
</evidence>
<name>A0A2A6CB07_PRIPA</name>
<dbReference type="InterPro" id="IPR029061">
    <property type="entry name" value="THDP-binding"/>
</dbReference>
<evidence type="ECO:0000256" key="29">
    <source>
        <dbReference type="ARBA" id="ARBA00023136"/>
    </source>
</evidence>
<dbReference type="InterPro" id="IPR033248">
    <property type="entry name" value="Transketolase_C"/>
</dbReference>
<dbReference type="InterPro" id="IPR020845">
    <property type="entry name" value="AMP-binding_CS"/>
</dbReference>
<dbReference type="InterPro" id="IPR020826">
    <property type="entry name" value="Transketolase_BS"/>
</dbReference>
<dbReference type="Proteomes" id="UP000005239">
    <property type="component" value="Unassembled WGS sequence"/>
</dbReference>
<dbReference type="GO" id="GO:0004802">
    <property type="term" value="F:transketolase activity"/>
    <property type="evidence" value="ECO:0000318"/>
    <property type="project" value="GO_Central"/>
</dbReference>
<evidence type="ECO:0000313" key="39">
    <source>
        <dbReference type="EnsemblMetazoa" id="PPA08880.1"/>
    </source>
</evidence>
<dbReference type="GO" id="GO:0030976">
    <property type="term" value="F:thiamine pyrophosphate binding"/>
    <property type="evidence" value="ECO:0000318"/>
    <property type="project" value="GO_Central"/>
</dbReference>
<sequence>MELRSHCSCVSLQPPANMGKPMGIRTARKLRNHRRDQRWNDKDYKKAHLGTRWKANPFGGASHAKGIVLEKVGVEAKQPNSAIRKCVRVQLIKNGKKITAFVPNDGCLNFIEENDEVLVAGFGRSGHAVGDIPGVRFKIVKVANTSLIALFKGKKERPQNVCSKFVDSSQSESLQKLAPSNSMGGVYIMGLTLAFIGLLFHHMHILIALFVAVATYIAIFHGDFWYRSFLTLNRDLRRLRGNESIDKLWMDVVKRQPNKVAMIDIETGRKYTFDEYNSLINRYANLFQGMGLRSGDCVAIYMENSTDFIAAWMGMAKIGVVSAWINSNLKSDPLAHCITACNAKLILTTAGLEKNLASILSNDKISIDSESILVLGDSSQFRSLHRELEGFSREEPKTLDKIDFKSVLCFIYTSGTTGLPKAAVMKHFRYYSMVVGAAMAFGISENDRLYVAMPIYHTAAGIVGVGMALIGGSCCVIRRKFSASNFWKDCVKYECTASQYIGEICRYLLAQKPVPEEKVHRMRLMYGNGLRAEIWQPFVDRFRVGIGELYGSTEGTSTLVNIDGKVGACGFLPISPLTKKLHPVRLVKVDEVTGEILRRPDGLCIPCNPGETGAMVSTIRKNNPLLQFEGYLNKKETTKKILTDVFCRGDSCFLSGDILHLDRLGYVYFKDRTGDTYRWKGENVSTTEVEAVVHPIPSVADATVFGVTVPGHEGRAGMVAIVKKNQSMPDEEVISVVEDRLMGSLASYALPIFIRLCSSLDRTVESCMPGYEAERDRLREHLGIEWIPHGLDKTGFLENKNIRHDSDLNCNFTHPEVCKWRNAGESEGMDSRDFHLFVKEDYTEWPALQIHPGPSKIDVGDRMILVGDRTREEQHALIYSASIPCQVAPGNLTFTYWAYNNARIEVVLLETIKPKKGEDFKPYRKFLHENPYVDCGTVPMNTNCHAEIPARETPFHIGFRAYDISNTQGSFIILDNILYSAQLCKVSIDLAKNFESKPMVTSAHGEFIHKSTDLMCVHFDLSCRWRSGGKANPMWRRSVVDLSDEFVMEVTGTKISPKGGYAVLYIEQDTSVPYDILRSDAIECQAATGNTFTYRFWATKDVILEACTLSMDSDSVIECHRASSGVSPAPLHVTFTQTTKRFYIAIRIVSLNSNVDNAIVIDDLTYQSTLCHEAVSALDLGNTFVTTPILSVLLGRHVGSAKELWCDFSKRASDCSWGHVPAEIEDGNGETPMEWSIGNGPLDNEKFYSLTGQTLMPTSLSFHLWTTGVATLRICLVEENSSNLLDCQPVSEGPVTVELPRVERPFKMALRADCDGQGMVMIDHLQVNGDICRVPKQYSAKSFNPGALIRPDANVCRLLSCSFKRGHPCLYDNSQLEKSAQFEVTNGVLVATLNATRPIAILESTPFQLNTVSRLHFVYSVFGDVALFVCNDSAGKELENCFRVEGTGGDDYVELLPSDTKVYLLGRLIKSKSQGTVQIKKLTLTDPEDVEAMSKYTREQLEDASNRMRISAIEMTCASNSGHPTSSTSAAEILSTLFFSEMRYSVEQPKHKSADRFVLSKGHACPILYAAWHEAGLLSRDQILSLRKVDSDIEGHPTPRLNFIDVATGSLGQGLSCAAGMAYTGKYIDKASYRVYCLLGDGESAEGSVWEAASFASTYNLDNLVAIVDVNRLGQSQATALGHKTEVYAARFAAFGFNAIVVDGHDIDALRAAYEKARNHKGQPTAIIAKTLKGKGIEGVEDGDNWHGKPVPADKIAAIRSRLHVADGEHLKPQPIVDDAPEVDLKNIKMISPPEYKLGDKVATRAAYGTALAKLGQANSRVIGLDGDTKNSTFSEKLLKVRPEQYIECFIAEQNLVGVAVGAQCRDRVVTFTSTFAAFFARASDQLRMAAVSFANLKCAGSHVGVSIGEDGPSQMALEDLAMFRSFPGSTVFYPTDAVSAERATEMAANLPGIVFIRTGRPANAVLYKNDEPFVVGKGKVLRESATDSILLIGAGVTLYECLKAADELAKDGVNACVIDPFTIKPLDVELIEKHAKRVGGKVITVEDHYPAGGIGETVSAALSVSGGVRVHSLCVREVPRSGPPDVLVDLFGISARHIVKAAKTF</sequence>
<keyword evidence="14" id="KW-0813">Transport</keyword>
<dbReference type="PROSITE" id="PS00455">
    <property type="entry name" value="AMP_BINDING"/>
    <property type="match status" value="1"/>
</dbReference>
<keyword evidence="26" id="KW-0786">Thiamine pyrophosphate</keyword>
<comment type="similarity">
    <text evidence="10">Belongs to the transketolase family.</text>
</comment>
<keyword evidence="21" id="KW-0106">Calcium</keyword>
<accession>A0A2A6CB07</accession>
<dbReference type="InterPro" id="IPR000998">
    <property type="entry name" value="MAM_dom"/>
</dbReference>
<comment type="cofactor">
    <cofactor evidence="4">
        <name>Mg(2+)</name>
        <dbReference type="ChEBI" id="CHEBI:18420"/>
    </cofactor>
</comment>
<reference evidence="40" key="1">
    <citation type="journal article" date="2008" name="Nat. Genet.">
        <title>The Pristionchus pacificus genome provides a unique perspective on nematode lifestyle and parasitism.</title>
        <authorList>
            <person name="Dieterich C."/>
            <person name="Clifton S.W."/>
            <person name="Schuster L.N."/>
            <person name="Chinwalla A."/>
            <person name="Delehaunty K."/>
            <person name="Dinkelacker I."/>
            <person name="Fulton L."/>
            <person name="Fulton R."/>
            <person name="Godfrey J."/>
            <person name="Minx P."/>
            <person name="Mitreva M."/>
            <person name="Roeseler W."/>
            <person name="Tian H."/>
            <person name="Witte H."/>
            <person name="Yang S.P."/>
            <person name="Wilson R.K."/>
            <person name="Sommer R.J."/>
        </authorList>
    </citation>
    <scope>NUCLEOTIDE SEQUENCE [LARGE SCALE GENOMIC DNA]</scope>
    <source>
        <strain evidence="40">PS312</strain>
    </source>
</reference>
<evidence type="ECO:0000256" key="26">
    <source>
        <dbReference type="ARBA" id="ARBA00023052"/>
    </source>
</evidence>
<evidence type="ECO:0000256" key="32">
    <source>
        <dbReference type="ARBA" id="ARBA00035161"/>
    </source>
</evidence>
<evidence type="ECO:0000256" key="34">
    <source>
        <dbReference type="ARBA" id="ARBA00046271"/>
    </source>
</evidence>
<keyword evidence="27" id="KW-0445">Lipid transport</keyword>
<evidence type="ECO:0000256" key="16">
    <source>
        <dbReference type="ARBA" id="ARBA00022598"/>
    </source>
</evidence>
<dbReference type="GO" id="GO:0003735">
    <property type="term" value="F:structural constituent of ribosome"/>
    <property type="evidence" value="ECO:0007669"/>
    <property type="project" value="InterPro"/>
</dbReference>
<evidence type="ECO:0000256" key="17">
    <source>
        <dbReference type="ARBA" id="ARBA00022679"/>
    </source>
</evidence>
<keyword evidence="28" id="KW-0496">Mitochondrion</keyword>
<evidence type="ECO:0000256" key="12">
    <source>
        <dbReference type="ARBA" id="ARBA00011738"/>
    </source>
</evidence>
<dbReference type="InterPro" id="IPR025110">
    <property type="entry name" value="AMP-bd_C"/>
</dbReference>
<keyword evidence="16" id="KW-0436">Ligase</keyword>
<comment type="subunit">
    <text evidence="12">Homodimer.</text>
</comment>
<evidence type="ECO:0000256" key="21">
    <source>
        <dbReference type="ARBA" id="ARBA00022837"/>
    </source>
</evidence>
<evidence type="ECO:0000256" key="14">
    <source>
        <dbReference type="ARBA" id="ARBA00022448"/>
    </source>
</evidence>
<dbReference type="InterPro" id="IPR000873">
    <property type="entry name" value="AMP-dep_synth/lig_dom"/>
</dbReference>
<evidence type="ECO:0000256" key="30">
    <source>
        <dbReference type="ARBA" id="ARBA00023140"/>
    </source>
</evidence>
<dbReference type="EnsemblMetazoa" id="PPA08880.1">
    <property type="protein sequence ID" value="PPA08880.1"/>
    <property type="gene ID" value="WBGene00098434"/>
</dbReference>
<dbReference type="InterPro" id="IPR005680">
    <property type="entry name" value="Ribosomal_uS12_euk/arc"/>
</dbReference>
<keyword evidence="30" id="KW-0576">Peroxisome</keyword>
<comment type="cofactor">
    <cofactor evidence="2">
        <name>Mn(2+)</name>
        <dbReference type="ChEBI" id="CHEBI:29035"/>
    </cofactor>
</comment>
<evidence type="ECO:0000256" key="3">
    <source>
        <dbReference type="ARBA" id="ARBA00001941"/>
    </source>
</evidence>
<evidence type="ECO:0000256" key="10">
    <source>
        <dbReference type="ARBA" id="ARBA00007131"/>
    </source>
</evidence>
<dbReference type="NCBIfam" id="TIGR00982">
    <property type="entry name" value="uS12_E_A"/>
    <property type="match status" value="1"/>
</dbReference>
<keyword evidence="31" id="KW-0687">Ribonucleoprotein</keyword>
<dbReference type="SMART" id="SM00861">
    <property type="entry name" value="Transket_pyr"/>
    <property type="match status" value="1"/>
</dbReference>
<comment type="cofactor">
    <cofactor evidence="3">
        <name>Co(2+)</name>
        <dbReference type="ChEBI" id="CHEBI:48828"/>
    </cofactor>
</comment>
<dbReference type="GO" id="GO:0005739">
    <property type="term" value="C:mitochondrion"/>
    <property type="evidence" value="ECO:0007669"/>
    <property type="project" value="UniProtKB-SubCell"/>
</dbReference>
<dbReference type="NCBIfam" id="NF004559">
    <property type="entry name" value="PRK05899.2-5"/>
    <property type="match status" value="1"/>
</dbReference>
<dbReference type="InterPro" id="IPR006032">
    <property type="entry name" value="Ribosomal_uS12"/>
</dbReference>
<evidence type="ECO:0000256" key="6">
    <source>
        <dbReference type="ARBA" id="ARBA00004173"/>
    </source>
</evidence>
<keyword evidence="25" id="KW-1133">Transmembrane helix</keyword>
<dbReference type="Pfam" id="PF00501">
    <property type="entry name" value="AMP-binding"/>
    <property type="match status" value="1"/>
</dbReference>
<evidence type="ECO:0000256" key="15">
    <source>
        <dbReference type="ARBA" id="ARBA00022475"/>
    </source>
</evidence>
<comment type="cofactor">
    <cofactor evidence="5">
        <name>thiamine diphosphate</name>
        <dbReference type="ChEBI" id="CHEBI:58937"/>
    </cofactor>
</comment>
<dbReference type="Pfam" id="PF02780">
    <property type="entry name" value="Transketolase_C"/>
    <property type="match status" value="1"/>
</dbReference>
<comment type="catalytic activity">
    <reaction evidence="35">
        <text>a very long-chain fatty acid + ATP + CoA = a very long-chain fatty acyl-CoA + AMP + diphosphate</text>
        <dbReference type="Rhea" id="RHEA:54536"/>
        <dbReference type="ChEBI" id="CHEBI:30616"/>
        <dbReference type="ChEBI" id="CHEBI:33019"/>
        <dbReference type="ChEBI" id="CHEBI:57287"/>
        <dbReference type="ChEBI" id="CHEBI:58950"/>
        <dbReference type="ChEBI" id="CHEBI:138261"/>
        <dbReference type="ChEBI" id="CHEBI:456215"/>
    </reaction>
</comment>
<reference evidence="39" key="2">
    <citation type="submission" date="2022-06" db="UniProtKB">
        <authorList>
            <consortium name="EnsemblMetazoa"/>
        </authorList>
    </citation>
    <scope>IDENTIFICATION</scope>
    <source>
        <strain evidence="39">PS312</strain>
    </source>
</reference>
<dbReference type="Pfam" id="PF02779">
    <property type="entry name" value="Transket_pyr"/>
    <property type="match status" value="1"/>
</dbReference>
<dbReference type="InterPro" id="IPR045851">
    <property type="entry name" value="AMP-bd_C_sf"/>
</dbReference>
<dbReference type="CDD" id="cd02012">
    <property type="entry name" value="TPP_TK"/>
    <property type="match status" value="1"/>
</dbReference>
<dbReference type="GO" id="GO:0015935">
    <property type="term" value="C:small ribosomal subunit"/>
    <property type="evidence" value="ECO:0007669"/>
    <property type="project" value="InterPro"/>
</dbReference>
<keyword evidence="17" id="KW-0808">Transferase</keyword>
<dbReference type="SUPFAM" id="SSF56801">
    <property type="entry name" value="Acetyl-CoA synthetase-like"/>
    <property type="match status" value="1"/>
</dbReference>
<evidence type="ECO:0000256" key="36">
    <source>
        <dbReference type="ARBA" id="ARBA00060276"/>
    </source>
</evidence>
<evidence type="ECO:0000313" key="40">
    <source>
        <dbReference type="Proteomes" id="UP000005239"/>
    </source>
</evidence>
<comment type="subunit">
    <text evidence="11">Component of the 40S small ribosomal subunit.</text>
</comment>
<dbReference type="Pfam" id="PF00164">
    <property type="entry name" value="Ribosom_S12_S23"/>
    <property type="match status" value="1"/>
</dbReference>